<accession>A0ACC1CWI0</accession>
<name>A0ACC1CWI0_9NEOP</name>
<dbReference type="Proteomes" id="UP000824533">
    <property type="component" value="Linkage Group LG14"/>
</dbReference>
<proteinExistence type="predicted"/>
<evidence type="ECO:0000313" key="1">
    <source>
        <dbReference type="EMBL" id="KAJ0175915.1"/>
    </source>
</evidence>
<evidence type="ECO:0000313" key="2">
    <source>
        <dbReference type="Proteomes" id="UP000824533"/>
    </source>
</evidence>
<reference evidence="1 2" key="1">
    <citation type="journal article" date="2021" name="Front. Genet.">
        <title>Chromosome-Level Genome Assembly Reveals Significant Gene Expansion in the Toll and IMD Signaling Pathways of Dendrolimus kikuchii.</title>
        <authorList>
            <person name="Zhou J."/>
            <person name="Wu P."/>
            <person name="Xiong Z."/>
            <person name="Liu N."/>
            <person name="Zhao N."/>
            <person name="Ji M."/>
            <person name="Qiu Y."/>
            <person name="Yang B."/>
        </authorList>
    </citation>
    <scope>NUCLEOTIDE SEQUENCE [LARGE SCALE GENOMIC DNA]</scope>
    <source>
        <strain evidence="1">Ann1</strain>
    </source>
</reference>
<organism evidence="1 2">
    <name type="scientific">Dendrolimus kikuchii</name>
    <dbReference type="NCBI Taxonomy" id="765133"/>
    <lineage>
        <taxon>Eukaryota</taxon>
        <taxon>Metazoa</taxon>
        <taxon>Ecdysozoa</taxon>
        <taxon>Arthropoda</taxon>
        <taxon>Hexapoda</taxon>
        <taxon>Insecta</taxon>
        <taxon>Pterygota</taxon>
        <taxon>Neoptera</taxon>
        <taxon>Endopterygota</taxon>
        <taxon>Lepidoptera</taxon>
        <taxon>Glossata</taxon>
        <taxon>Ditrysia</taxon>
        <taxon>Bombycoidea</taxon>
        <taxon>Lasiocampidae</taxon>
        <taxon>Dendrolimus</taxon>
    </lineage>
</organism>
<comment type="caution">
    <text evidence="1">The sequence shown here is derived from an EMBL/GenBank/DDBJ whole genome shotgun (WGS) entry which is preliminary data.</text>
</comment>
<gene>
    <name evidence="1" type="ORF">K1T71_008089</name>
</gene>
<dbReference type="EMBL" id="CM034400">
    <property type="protein sequence ID" value="KAJ0175915.1"/>
    <property type="molecule type" value="Genomic_DNA"/>
</dbReference>
<protein>
    <submittedName>
        <fullName evidence="1">Uncharacterized protein</fullName>
    </submittedName>
</protein>
<sequence length="770" mass="84790">MGNRRGLIDEPNMSDATILVNVEDLINMAMGPVNKNTVNFKLIQAVLHILARQMRMLETNVEIRRRKSPRKKIHGQSADESSGSKRKEKSEKAKTGKVLSLISNSSKLDSTENVEVDGCRSQKQRGKDKVLVDQLSFLLRYYERGPRASLRRFCAVLASQPHSKTKVGSIEVVTQSQFAQLEAAINELKSIAGPIPIPELPDNQKLRSDLAKGSASLTDTMQAMQVTARLKAAEEAIGRMAGLLTALSAAGALPEDLLDKFGTRFDDDIGTDMAVDAMVYSPTRSEPSRKSLAAKSTMAAPSKVGSMISRPSLVSKQSAVSTGVIALVTHEDMDDALLQLKDDLTKNLNNMATKSAVAADTALNTSKAVAERMDIALKLNTRISTLNSMVSDYAEQLSGFDAGLSTQMMSFQEQMAQMRTDLKGGLTQLEQANNNAETTAIMELNERYEELVSELDRTTFAHQGLTIHQKQLSDELHSLVECVETLREQKADRDEVLDGLRDKANNSRLAGLLTEVDFAVAREEIDRRLEVCYDKFKRQEAVWMLALNDLKHVAETKAEFMQLLATKEDTQQELQELHELLRQLTVLLGEPKAAILTRQLAKDASCGVCLVPALMEPLDANHGAPPPLPAMRRPSPAGAPPQETPCLEEWSPPQPPDTREHACRRWVGGSHTLISEGVKREQATPMPVQTIPTRKYTGYGSDGRLYQLEEDLQPCIECNVLKPVLEPEAEEHISASHVALLSEEGAGDQGQMQPLCPCDTECFCERDQSV</sequence>
<keyword evidence="2" id="KW-1185">Reference proteome</keyword>